<dbReference type="EMBL" id="JXXK01000002">
    <property type="protein sequence ID" value="KJF41215.1"/>
    <property type="molecule type" value="Genomic_DNA"/>
</dbReference>
<dbReference type="AlphaFoldDB" id="A0A0D8J2P4"/>
<sequence length="359" mass="41322">MASIKEIAALHAIKGKDRIELAVIDGWSVIVKKNEFRVGDKCVYCEIDSVLPEKPEFEFLRNKNFRIKTMKMGGVISQGICFPLSILPESEYKVGDDVTDIVGVKQYESTMDKEQKSLSETQLDSKKYPKWLMRSKWFRKLVRRYDKRGSKAFPAFVHKTDETRIQNIPFILKEKQPFVATEKIDGQSGTFCLERHKSKIPFVKDKFEYMVCSRNLRLFNKDNSSYWSVSDRYDIEKVLRKLIGNFDWIAIQGECIAPNVQGNKYKVKIPDLYVFNIITPEGRMSSLNAKNICEANGLKFVPIIDTSYILPDTVDKVLEYAHGKSTLGSTLREGIVFRSQDGKVSFKAVDPLFLIKYDE</sequence>
<dbReference type="Pfam" id="PF09414">
    <property type="entry name" value="RNA_ligase"/>
    <property type="match status" value="1"/>
</dbReference>
<reference evidence="2" key="1">
    <citation type="submission" date="2015-02" db="EMBL/GenBank/DDBJ databases">
        <title>A novel member of the family Ruminococcaceae isolated from human feces.</title>
        <authorList>
            <person name="Shkoporov A.N."/>
            <person name="Chaplin A.V."/>
            <person name="Motuzova O.V."/>
            <person name="Kafarskaia L.I."/>
            <person name="Khokhlova E.V."/>
            <person name="Efimov B.A."/>
        </authorList>
    </citation>
    <scope>NUCLEOTIDE SEQUENCE [LARGE SCALE GENOMIC DNA]</scope>
    <source>
        <strain evidence="2">585-1</strain>
    </source>
</reference>
<organism evidence="2 3">
    <name type="scientific">Ruthenibacterium lactatiformans</name>
    <dbReference type="NCBI Taxonomy" id="1550024"/>
    <lineage>
        <taxon>Bacteria</taxon>
        <taxon>Bacillati</taxon>
        <taxon>Bacillota</taxon>
        <taxon>Clostridia</taxon>
        <taxon>Eubacteriales</taxon>
        <taxon>Oscillospiraceae</taxon>
        <taxon>Ruthenibacterium</taxon>
    </lineage>
</organism>
<evidence type="ECO:0000313" key="2">
    <source>
        <dbReference type="EMBL" id="KJF41215.1"/>
    </source>
</evidence>
<dbReference type="Gene3D" id="3.30.470.30">
    <property type="entry name" value="DNA ligase/mRNA capping enzyme"/>
    <property type="match status" value="1"/>
</dbReference>
<dbReference type="Pfam" id="PF21189">
    <property type="entry name" value="PHA02142"/>
    <property type="match status" value="1"/>
</dbReference>
<dbReference type="Proteomes" id="UP000032483">
    <property type="component" value="Unassembled WGS sequence"/>
</dbReference>
<dbReference type="InterPro" id="IPR021122">
    <property type="entry name" value="RNA_ligase_dom_REL/Rnl2"/>
</dbReference>
<dbReference type="RefSeq" id="WP_050004532.1">
    <property type="nucleotide sequence ID" value="NZ_JXXK01000002.1"/>
</dbReference>
<keyword evidence="3" id="KW-1185">Reference proteome</keyword>
<feature type="domain" description="RNA ligase" evidence="1">
    <location>
        <begin position="177"/>
        <end position="349"/>
    </location>
</feature>
<accession>A0A0D8J2P4</accession>
<gene>
    <name evidence="2" type="ORF">TQ39_03185</name>
</gene>
<evidence type="ECO:0000259" key="1">
    <source>
        <dbReference type="Pfam" id="PF09414"/>
    </source>
</evidence>
<proteinExistence type="predicted"/>
<comment type="caution">
    <text evidence="2">The sequence shown here is derived from an EMBL/GenBank/DDBJ whole genome shotgun (WGS) entry which is preliminary data.</text>
</comment>
<protein>
    <recommendedName>
        <fullName evidence="1">RNA ligase domain-containing protein</fullName>
    </recommendedName>
</protein>
<dbReference type="SUPFAM" id="SSF56091">
    <property type="entry name" value="DNA ligase/mRNA capping enzyme, catalytic domain"/>
    <property type="match status" value="1"/>
</dbReference>
<evidence type="ECO:0000313" key="3">
    <source>
        <dbReference type="Proteomes" id="UP000032483"/>
    </source>
</evidence>
<name>A0A0D8J2P4_9FIRM</name>
<dbReference type="GeneID" id="42855640"/>